<evidence type="ECO:0000256" key="1">
    <source>
        <dbReference type="SAM" id="MobiDB-lite"/>
    </source>
</evidence>
<reference evidence="2 3" key="1">
    <citation type="journal article" date="2023" name="Nucleic Acids Res.">
        <title>The hologenome of Daphnia magna reveals possible DNA methylation and microbiome-mediated evolution of the host genome.</title>
        <authorList>
            <person name="Chaturvedi A."/>
            <person name="Li X."/>
            <person name="Dhandapani V."/>
            <person name="Marshall H."/>
            <person name="Kissane S."/>
            <person name="Cuenca-Cambronero M."/>
            <person name="Asole G."/>
            <person name="Calvet F."/>
            <person name="Ruiz-Romero M."/>
            <person name="Marangio P."/>
            <person name="Guigo R."/>
            <person name="Rago D."/>
            <person name="Mirbahai L."/>
            <person name="Eastwood N."/>
            <person name="Colbourne J.K."/>
            <person name="Zhou J."/>
            <person name="Mallon E."/>
            <person name="Orsini L."/>
        </authorList>
    </citation>
    <scope>NUCLEOTIDE SEQUENCE [LARGE SCALE GENOMIC DNA]</scope>
    <source>
        <strain evidence="2">LRV0_1</strain>
    </source>
</reference>
<evidence type="ECO:0000313" key="2">
    <source>
        <dbReference type="EMBL" id="KAK4028603.1"/>
    </source>
</evidence>
<protein>
    <submittedName>
        <fullName evidence="2">Uncharacterized protein</fullName>
    </submittedName>
</protein>
<organism evidence="2 3">
    <name type="scientific">Daphnia magna</name>
    <dbReference type="NCBI Taxonomy" id="35525"/>
    <lineage>
        <taxon>Eukaryota</taxon>
        <taxon>Metazoa</taxon>
        <taxon>Ecdysozoa</taxon>
        <taxon>Arthropoda</taxon>
        <taxon>Crustacea</taxon>
        <taxon>Branchiopoda</taxon>
        <taxon>Diplostraca</taxon>
        <taxon>Cladocera</taxon>
        <taxon>Anomopoda</taxon>
        <taxon>Daphniidae</taxon>
        <taxon>Daphnia</taxon>
    </lineage>
</organism>
<dbReference type="EMBL" id="JAOYFB010000039">
    <property type="protein sequence ID" value="KAK4028603.1"/>
    <property type="molecule type" value="Genomic_DNA"/>
</dbReference>
<evidence type="ECO:0000313" key="3">
    <source>
        <dbReference type="Proteomes" id="UP001234178"/>
    </source>
</evidence>
<dbReference type="Proteomes" id="UP001234178">
    <property type="component" value="Unassembled WGS sequence"/>
</dbReference>
<accession>A0ABR0AU05</accession>
<name>A0ABR0AU05_9CRUS</name>
<keyword evidence="3" id="KW-1185">Reference proteome</keyword>
<comment type="caution">
    <text evidence="2">The sequence shown here is derived from an EMBL/GenBank/DDBJ whole genome shotgun (WGS) entry which is preliminary data.</text>
</comment>
<gene>
    <name evidence="2" type="ORF">OUZ56_021608</name>
</gene>
<feature type="region of interest" description="Disordered" evidence="1">
    <location>
        <begin position="223"/>
        <end position="248"/>
    </location>
</feature>
<sequence length="248" mass="27776">MPGRDLGKNEHLNIPGQASSATHIRLALSLVGFMQYYWPGQLICCRLVTENSHVLEKQISRSHRPPKPGPSSRPHPLSNKQPILNHTIATKHSSVEYFLYQSTSSQNLGKYDHLNIPRQTSSATHIRLALNLIRTDSADIRQTKISHKSQMADRSSAKSPPGDQAGKHKFHPQHKSKEPEGYYSCYLTSMKSSQYPPKSKSHLVYQNLHEAGKKQLDREIRVKIGHAETGQVSYRKERSHGSSSGTAG</sequence>
<proteinExistence type="predicted"/>
<feature type="region of interest" description="Disordered" evidence="1">
    <location>
        <begin position="57"/>
        <end position="81"/>
    </location>
</feature>
<feature type="region of interest" description="Disordered" evidence="1">
    <location>
        <begin position="144"/>
        <end position="178"/>
    </location>
</feature>